<organism evidence="11 12">
    <name type="scientific">Rhizoctonia solani</name>
    <dbReference type="NCBI Taxonomy" id="456999"/>
    <lineage>
        <taxon>Eukaryota</taxon>
        <taxon>Fungi</taxon>
        <taxon>Dikarya</taxon>
        <taxon>Basidiomycota</taxon>
        <taxon>Agaricomycotina</taxon>
        <taxon>Agaricomycetes</taxon>
        <taxon>Cantharellales</taxon>
        <taxon>Ceratobasidiaceae</taxon>
        <taxon>Rhizoctonia</taxon>
    </lineage>
</organism>
<dbReference type="AlphaFoldDB" id="A0A8H3AQM0"/>
<dbReference type="InterPro" id="IPR002403">
    <property type="entry name" value="Cyt_P450_E_grp-IV"/>
</dbReference>
<sequence length="585" mass="65481">MSSTNALSVVLYLAIGGLIPLTIRLLRRTTIQITLPGPPGGNLFYGHLERIIGPAGPDYQKHIFSTYGTTMQIRGLFYSKALFTIDPMVIGTVLIKEKNKFERSNESNVMMRAIFGGRGGLLGITSDEHRIQRKVCDRSSPIDMITQRRVVLNSSWVLDLPQGIFLSMPVFMNTAKEICAFVSRELSTSESPKDVDVLKGATSATIDNIGEIGFGYAFNSFKDEHNPYSDSIQEVTQSLIRIGPLIQLLPYVHQLGTAAFRRWMLDTAPFNAVQYLRKAVSFQHEQADKILRTREELISSGVDISSETGGGRDIITLLMKTEGLKTSIDRETLVGHMNVFIAAGHESTRFALSGILVAHPLTPPGHRSTAIGRILDELAHHQDIQNTLRDELNYYFDKNADELDSKGLLDLPYLDGVVREVLRLYPPFTIITRVCQEDTVLPLAYPINTPSGKISSIPVKKGTVVFLNNIFYNRHEEIWGERAGDFLPERWIGKKLNEVTETELRLPGVYSSMMTFGAGSYGCIGIKFAVMEIKTIIAGLIRQFKFEPATQECTWLNIGMQFPYLNEDLDNPQRSPKLFLKVDKL</sequence>
<dbReference type="GO" id="GO:0004497">
    <property type="term" value="F:monooxygenase activity"/>
    <property type="evidence" value="ECO:0007669"/>
    <property type="project" value="UniProtKB-KW"/>
</dbReference>
<dbReference type="GO" id="GO:0016705">
    <property type="term" value="F:oxidoreductase activity, acting on paired donors, with incorporation or reduction of molecular oxygen"/>
    <property type="evidence" value="ECO:0007669"/>
    <property type="project" value="InterPro"/>
</dbReference>
<evidence type="ECO:0000313" key="11">
    <source>
        <dbReference type="EMBL" id="CAE6433481.1"/>
    </source>
</evidence>
<keyword evidence="4 9" id="KW-0349">Heme</keyword>
<dbReference type="GO" id="GO:0005506">
    <property type="term" value="F:iron ion binding"/>
    <property type="evidence" value="ECO:0007669"/>
    <property type="project" value="InterPro"/>
</dbReference>
<keyword evidence="10" id="KW-1133">Transmembrane helix</keyword>
<dbReference type="GO" id="GO:0020037">
    <property type="term" value="F:heme binding"/>
    <property type="evidence" value="ECO:0007669"/>
    <property type="project" value="InterPro"/>
</dbReference>
<feature type="transmembrane region" description="Helical" evidence="10">
    <location>
        <begin position="6"/>
        <end position="26"/>
    </location>
</feature>
<dbReference type="PRINTS" id="PR00385">
    <property type="entry name" value="P450"/>
</dbReference>
<evidence type="ECO:0000256" key="5">
    <source>
        <dbReference type="ARBA" id="ARBA00022723"/>
    </source>
</evidence>
<comment type="pathway">
    <text evidence="2">Secondary metabolite biosynthesis.</text>
</comment>
<dbReference type="InterPro" id="IPR001128">
    <property type="entry name" value="Cyt_P450"/>
</dbReference>
<dbReference type="OrthoDB" id="7130006at2759"/>
<dbReference type="EMBL" id="CAJMWV010001303">
    <property type="protein sequence ID" value="CAE6433481.1"/>
    <property type="molecule type" value="Genomic_DNA"/>
</dbReference>
<keyword evidence="8" id="KW-0503">Monooxygenase</keyword>
<keyword evidence="5 9" id="KW-0479">Metal-binding</keyword>
<evidence type="ECO:0000256" key="9">
    <source>
        <dbReference type="PIRSR" id="PIRSR602403-1"/>
    </source>
</evidence>
<keyword evidence="10" id="KW-0472">Membrane</keyword>
<evidence type="ECO:0000313" key="12">
    <source>
        <dbReference type="Proteomes" id="UP000663831"/>
    </source>
</evidence>
<keyword evidence="6" id="KW-0560">Oxidoreductase</keyword>
<comment type="caution">
    <text evidence="11">The sequence shown here is derived from an EMBL/GenBank/DDBJ whole genome shotgun (WGS) entry which is preliminary data.</text>
</comment>
<feature type="binding site" description="axial binding residue" evidence="9">
    <location>
        <position position="523"/>
    </location>
    <ligand>
        <name>heme</name>
        <dbReference type="ChEBI" id="CHEBI:30413"/>
    </ligand>
    <ligandPart>
        <name>Fe</name>
        <dbReference type="ChEBI" id="CHEBI:18248"/>
    </ligandPart>
</feature>
<evidence type="ECO:0000256" key="2">
    <source>
        <dbReference type="ARBA" id="ARBA00005179"/>
    </source>
</evidence>
<dbReference type="InterPro" id="IPR036396">
    <property type="entry name" value="Cyt_P450_sf"/>
</dbReference>
<evidence type="ECO:0000256" key="1">
    <source>
        <dbReference type="ARBA" id="ARBA00001971"/>
    </source>
</evidence>
<evidence type="ECO:0000256" key="6">
    <source>
        <dbReference type="ARBA" id="ARBA00023002"/>
    </source>
</evidence>
<protein>
    <recommendedName>
        <fullName evidence="13">Cytochrome P450</fullName>
    </recommendedName>
</protein>
<evidence type="ECO:0000256" key="10">
    <source>
        <dbReference type="SAM" id="Phobius"/>
    </source>
</evidence>
<gene>
    <name evidence="11" type="ORF">RDB_LOCUS45676</name>
</gene>
<dbReference type="PRINTS" id="PR00465">
    <property type="entry name" value="EP450IV"/>
</dbReference>
<comment type="cofactor">
    <cofactor evidence="1 9">
        <name>heme</name>
        <dbReference type="ChEBI" id="CHEBI:30413"/>
    </cofactor>
</comment>
<evidence type="ECO:0000256" key="7">
    <source>
        <dbReference type="ARBA" id="ARBA00023004"/>
    </source>
</evidence>
<evidence type="ECO:0000256" key="3">
    <source>
        <dbReference type="ARBA" id="ARBA00010617"/>
    </source>
</evidence>
<dbReference type="SUPFAM" id="SSF48264">
    <property type="entry name" value="Cytochrome P450"/>
    <property type="match status" value="1"/>
</dbReference>
<reference evidence="11" key="1">
    <citation type="submission" date="2021-01" db="EMBL/GenBank/DDBJ databases">
        <authorList>
            <person name="Kaushik A."/>
        </authorList>
    </citation>
    <scope>NUCLEOTIDE SEQUENCE</scope>
    <source>
        <strain evidence="11">AG3-1AP</strain>
    </source>
</reference>
<comment type="similarity">
    <text evidence="3">Belongs to the cytochrome P450 family.</text>
</comment>
<dbReference type="InterPro" id="IPR050121">
    <property type="entry name" value="Cytochrome_P450_monoxygenase"/>
</dbReference>
<dbReference type="Gene3D" id="1.10.630.10">
    <property type="entry name" value="Cytochrome P450"/>
    <property type="match status" value="1"/>
</dbReference>
<evidence type="ECO:0008006" key="13">
    <source>
        <dbReference type="Google" id="ProtNLM"/>
    </source>
</evidence>
<keyword evidence="7 9" id="KW-0408">Iron</keyword>
<evidence type="ECO:0000256" key="8">
    <source>
        <dbReference type="ARBA" id="ARBA00023033"/>
    </source>
</evidence>
<keyword evidence="10" id="KW-0812">Transmembrane</keyword>
<name>A0A8H3AQM0_9AGAM</name>
<dbReference type="Pfam" id="PF00067">
    <property type="entry name" value="p450"/>
    <property type="match status" value="2"/>
</dbReference>
<evidence type="ECO:0000256" key="4">
    <source>
        <dbReference type="ARBA" id="ARBA00022617"/>
    </source>
</evidence>
<dbReference type="PANTHER" id="PTHR24305:SF166">
    <property type="entry name" value="CYTOCHROME P450 12A4, MITOCHONDRIAL-RELATED"/>
    <property type="match status" value="1"/>
</dbReference>
<dbReference type="Proteomes" id="UP000663831">
    <property type="component" value="Unassembled WGS sequence"/>
</dbReference>
<proteinExistence type="inferred from homology"/>
<dbReference type="PANTHER" id="PTHR24305">
    <property type="entry name" value="CYTOCHROME P450"/>
    <property type="match status" value="1"/>
</dbReference>
<accession>A0A8H3AQM0</accession>